<reference evidence="2 3" key="1">
    <citation type="submission" date="2019-11" db="EMBL/GenBank/DDBJ databases">
        <title>Whole-genome sequence of a Rhodoblastus acidophilus DSM 142.</title>
        <authorList>
            <person name="Kyndt J.A."/>
            <person name="Meyer T.E."/>
        </authorList>
    </citation>
    <scope>NUCLEOTIDE SEQUENCE [LARGE SCALE GENOMIC DNA]</scope>
    <source>
        <strain evidence="2 3">DSM 142</strain>
    </source>
</reference>
<dbReference type="AlphaFoldDB" id="A0A6N8DR31"/>
<dbReference type="Proteomes" id="UP000439113">
    <property type="component" value="Unassembled WGS sequence"/>
</dbReference>
<dbReference type="OrthoDB" id="7992433at2"/>
<name>A0A6N8DR31_RHOAC</name>
<evidence type="ECO:0000313" key="3">
    <source>
        <dbReference type="Proteomes" id="UP000439113"/>
    </source>
</evidence>
<comment type="caution">
    <text evidence="2">The sequence shown here is derived from an EMBL/GenBank/DDBJ whole genome shotgun (WGS) entry which is preliminary data.</text>
</comment>
<proteinExistence type="predicted"/>
<dbReference type="EMBL" id="WNKS01000025">
    <property type="protein sequence ID" value="MTV33020.1"/>
    <property type="molecule type" value="Genomic_DNA"/>
</dbReference>
<feature type="compositionally biased region" description="Basic and acidic residues" evidence="1">
    <location>
        <begin position="67"/>
        <end position="77"/>
    </location>
</feature>
<evidence type="ECO:0000313" key="2">
    <source>
        <dbReference type="EMBL" id="MTV33020.1"/>
    </source>
</evidence>
<gene>
    <name evidence="2" type="ORF">GJ654_18735</name>
</gene>
<dbReference type="RefSeq" id="WP_155447702.1">
    <property type="nucleotide sequence ID" value="NZ_JAOQNR010000024.1"/>
</dbReference>
<protein>
    <submittedName>
        <fullName evidence="2">Uncharacterized protein</fullName>
    </submittedName>
</protein>
<feature type="region of interest" description="Disordered" evidence="1">
    <location>
        <begin position="55"/>
        <end position="77"/>
    </location>
</feature>
<accession>A0A6N8DR31</accession>
<organism evidence="2 3">
    <name type="scientific">Rhodoblastus acidophilus</name>
    <name type="common">Rhodopseudomonas acidophila</name>
    <dbReference type="NCBI Taxonomy" id="1074"/>
    <lineage>
        <taxon>Bacteria</taxon>
        <taxon>Pseudomonadati</taxon>
        <taxon>Pseudomonadota</taxon>
        <taxon>Alphaproteobacteria</taxon>
        <taxon>Hyphomicrobiales</taxon>
        <taxon>Rhodoblastaceae</taxon>
        <taxon>Rhodoblastus</taxon>
    </lineage>
</organism>
<sequence>MWSIAQIAARDGVSKPTVSIRVKRFVEQHDLAVERDARGNVVAVNVAQYDALRGRFDDPSKAQQPKPQERTELPKDGESYDEALRQKTWLETERRRIDLETIKGKLVDTQAVAEGYDRAATVILDVLGRLEEQADDLAAIVAKDGVRGLAPVLKRVAAEFSAEMVRALKTEANNLRASIVEDAPSKTQ</sequence>
<evidence type="ECO:0000256" key="1">
    <source>
        <dbReference type="SAM" id="MobiDB-lite"/>
    </source>
</evidence>